<evidence type="ECO:0000256" key="9">
    <source>
        <dbReference type="ARBA" id="ARBA00022640"/>
    </source>
</evidence>
<dbReference type="InParanoid" id="A0A068U1U9"/>
<dbReference type="EMBL" id="HG739092">
    <property type="protein sequence ID" value="CDP02496.1"/>
    <property type="molecule type" value="Genomic_DNA"/>
</dbReference>
<dbReference type="GO" id="GO:0071949">
    <property type="term" value="F:FAD binding"/>
    <property type="evidence" value="ECO:0007669"/>
    <property type="project" value="InterPro"/>
</dbReference>
<dbReference type="GO" id="GO:0016123">
    <property type="term" value="P:xanthophyll biosynthetic process"/>
    <property type="evidence" value="ECO:0007669"/>
    <property type="project" value="EnsemblPlants"/>
</dbReference>
<dbReference type="InterPro" id="IPR002938">
    <property type="entry name" value="FAD-bd"/>
</dbReference>
<dbReference type="Gramene" id="CDP02496">
    <property type="protein sequence ID" value="CDP02496"/>
    <property type="gene ID" value="GSCOC_T00039893001"/>
</dbReference>
<dbReference type="SUPFAM" id="SSF51905">
    <property type="entry name" value="FAD/NAD(P)-binding domain"/>
    <property type="match status" value="1"/>
</dbReference>
<dbReference type="STRING" id="49390.A0A068U1U9"/>
<dbReference type="Gene3D" id="3.50.50.60">
    <property type="entry name" value="FAD/NAD(P)-binding domain"/>
    <property type="match status" value="1"/>
</dbReference>
<dbReference type="UniPathway" id="UPA00090"/>
<keyword evidence="11 14" id="KW-0937">Abscisic acid biosynthesis</keyword>
<dbReference type="InterPro" id="IPR017079">
    <property type="entry name" value="Zeaxanthin_epoxidase"/>
</dbReference>
<dbReference type="GO" id="GO:0009408">
    <property type="term" value="P:response to heat"/>
    <property type="evidence" value="ECO:0007669"/>
    <property type="project" value="EnsemblPlants"/>
</dbReference>
<keyword evidence="9 14" id="KW-0934">Plastid</keyword>
<dbReference type="Pfam" id="PF01494">
    <property type="entry name" value="FAD_binding_3"/>
    <property type="match status" value="1"/>
</dbReference>
<evidence type="ECO:0000256" key="2">
    <source>
        <dbReference type="ARBA" id="ARBA00004229"/>
    </source>
</evidence>
<keyword evidence="12" id="KW-0809">Transit peptide</keyword>
<feature type="domain" description="FHA" evidence="16">
    <location>
        <begin position="534"/>
        <end position="598"/>
    </location>
</feature>
<dbReference type="Pfam" id="PF00498">
    <property type="entry name" value="FHA"/>
    <property type="match status" value="1"/>
</dbReference>
<dbReference type="FunCoup" id="A0A068U1U9">
    <property type="interactions" value="274"/>
</dbReference>
<evidence type="ECO:0000256" key="13">
    <source>
        <dbReference type="ARBA" id="ARBA00023002"/>
    </source>
</evidence>
<evidence type="ECO:0000313" key="17">
    <source>
        <dbReference type="EMBL" id="CDP02496.1"/>
    </source>
</evidence>
<dbReference type="GO" id="GO:0016020">
    <property type="term" value="C:membrane"/>
    <property type="evidence" value="ECO:0007669"/>
    <property type="project" value="InterPro"/>
</dbReference>
<dbReference type="GO" id="GO:0052662">
    <property type="term" value="F:zeaxanthin epoxidase activity"/>
    <property type="evidence" value="ECO:0007669"/>
    <property type="project" value="UniProtKB-EC"/>
</dbReference>
<dbReference type="SMART" id="SM00240">
    <property type="entry name" value="FHA"/>
    <property type="match status" value="1"/>
</dbReference>
<keyword evidence="15" id="KW-0812">Transmembrane</keyword>
<proteinExistence type="predicted"/>
<dbReference type="Proteomes" id="UP000295252">
    <property type="component" value="Chromosome IX"/>
</dbReference>
<evidence type="ECO:0000256" key="8">
    <source>
        <dbReference type="ARBA" id="ARBA00022630"/>
    </source>
</evidence>
<dbReference type="GO" id="GO:0010114">
    <property type="term" value="P:response to red light"/>
    <property type="evidence" value="ECO:0007669"/>
    <property type="project" value="EnsemblPlants"/>
</dbReference>
<dbReference type="OMA" id="CKDNAFY"/>
<dbReference type="EC" id="1.14.15.21" evidence="5 14"/>
<dbReference type="PANTHER" id="PTHR46496">
    <property type="match status" value="1"/>
</dbReference>
<dbReference type="PIRSF" id="PIRSF036989">
    <property type="entry name" value="Zeaxanthin_epoxidase"/>
    <property type="match status" value="1"/>
</dbReference>
<evidence type="ECO:0000256" key="7">
    <source>
        <dbReference type="ARBA" id="ARBA00022528"/>
    </source>
</evidence>
<dbReference type="InterPro" id="IPR008984">
    <property type="entry name" value="SMAD_FHA_dom_sf"/>
</dbReference>
<dbReference type="SUPFAM" id="SSF49879">
    <property type="entry name" value="SMAD/FHA domain"/>
    <property type="match status" value="1"/>
</dbReference>
<dbReference type="AlphaFoldDB" id="A0A068U1U9"/>
<dbReference type="Gene3D" id="2.60.200.20">
    <property type="match status" value="1"/>
</dbReference>
<accession>A0A068U1U9</accession>
<evidence type="ECO:0000256" key="15">
    <source>
        <dbReference type="SAM" id="Phobius"/>
    </source>
</evidence>
<keyword evidence="10 14" id="KW-0274">FAD</keyword>
<dbReference type="PhylomeDB" id="A0A068U1U9"/>
<keyword evidence="7 14" id="KW-0150">Chloroplast</keyword>
<evidence type="ECO:0000313" key="18">
    <source>
        <dbReference type="Proteomes" id="UP000295252"/>
    </source>
</evidence>
<dbReference type="OrthoDB" id="655030at2759"/>
<evidence type="ECO:0000259" key="16">
    <source>
        <dbReference type="PROSITE" id="PS50006"/>
    </source>
</evidence>
<reference evidence="18" key="1">
    <citation type="journal article" date="2014" name="Science">
        <title>The coffee genome provides insight into the convergent evolution of caffeine biosynthesis.</title>
        <authorList>
            <person name="Denoeud F."/>
            <person name="Carretero-Paulet L."/>
            <person name="Dereeper A."/>
            <person name="Droc G."/>
            <person name="Guyot R."/>
            <person name="Pietrella M."/>
            <person name="Zheng C."/>
            <person name="Alberti A."/>
            <person name="Anthony F."/>
            <person name="Aprea G."/>
            <person name="Aury J.M."/>
            <person name="Bento P."/>
            <person name="Bernard M."/>
            <person name="Bocs S."/>
            <person name="Campa C."/>
            <person name="Cenci A."/>
            <person name="Combes M.C."/>
            <person name="Crouzillat D."/>
            <person name="Da Silva C."/>
            <person name="Daddiego L."/>
            <person name="De Bellis F."/>
            <person name="Dussert S."/>
            <person name="Garsmeur O."/>
            <person name="Gayraud T."/>
            <person name="Guignon V."/>
            <person name="Jahn K."/>
            <person name="Jamilloux V."/>
            <person name="Joet T."/>
            <person name="Labadie K."/>
            <person name="Lan T."/>
            <person name="Leclercq J."/>
            <person name="Lepelley M."/>
            <person name="Leroy T."/>
            <person name="Li L.T."/>
            <person name="Librado P."/>
            <person name="Lopez L."/>
            <person name="Munoz A."/>
            <person name="Noel B."/>
            <person name="Pallavicini A."/>
            <person name="Perrotta G."/>
            <person name="Poncet V."/>
            <person name="Pot D."/>
            <person name="Priyono X."/>
            <person name="Rigoreau M."/>
            <person name="Rouard M."/>
            <person name="Rozas J."/>
            <person name="Tranchant-Dubreuil C."/>
            <person name="VanBuren R."/>
            <person name="Zhang Q."/>
            <person name="Andrade A.C."/>
            <person name="Argout X."/>
            <person name="Bertrand B."/>
            <person name="de Kochko A."/>
            <person name="Graziosi G."/>
            <person name="Henry R.J."/>
            <person name="Jayarama X."/>
            <person name="Ming R."/>
            <person name="Nagai C."/>
            <person name="Rounsley S."/>
            <person name="Sankoff D."/>
            <person name="Giuliano G."/>
            <person name="Albert V.A."/>
            <person name="Wincker P."/>
            <person name="Lashermes P."/>
        </authorList>
    </citation>
    <scope>NUCLEOTIDE SEQUENCE [LARGE SCALE GENOMIC DNA]</scope>
    <source>
        <strain evidence="18">cv. DH200-94</strain>
    </source>
</reference>
<evidence type="ECO:0000256" key="11">
    <source>
        <dbReference type="ARBA" id="ARBA00022865"/>
    </source>
</evidence>
<protein>
    <recommendedName>
        <fullName evidence="6 14">Zeaxanthin epoxidase, chloroplastic</fullName>
        <ecNumber evidence="5 14">1.14.15.21</ecNumber>
    </recommendedName>
</protein>
<keyword evidence="8 14" id="KW-0285">Flavoprotein</keyword>
<gene>
    <name evidence="17" type="ORF">GSCOC_T00039893001</name>
</gene>
<organism evidence="17 18">
    <name type="scientific">Coffea canephora</name>
    <name type="common">Robusta coffee</name>
    <dbReference type="NCBI Taxonomy" id="49390"/>
    <lineage>
        <taxon>Eukaryota</taxon>
        <taxon>Viridiplantae</taxon>
        <taxon>Streptophyta</taxon>
        <taxon>Embryophyta</taxon>
        <taxon>Tracheophyta</taxon>
        <taxon>Spermatophyta</taxon>
        <taxon>Magnoliopsida</taxon>
        <taxon>eudicotyledons</taxon>
        <taxon>Gunneridae</taxon>
        <taxon>Pentapetalae</taxon>
        <taxon>asterids</taxon>
        <taxon>lamiids</taxon>
        <taxon>Gentianales</taxon>
        <taxon>Rubiaceae</taxon>
        <taxon>Ixoroideae</taxon>
        <taxon>Gardenieae complex</taxon>
        <taxon>Bertiereae - Coffeeae clade</taxon>
        <taxon>Coffeeae</taxon>
        <taxon>Coffea</taxon>
    </lineage>
</organism>
<feature type="transmembrane region" description="Helical" evidence="15">
    <location>
        <begin position="87"/>
        <end position="105"/>
    </location>
</feature>
<evidence type="ECO:0000256" key="6">
    <source>
        <dbReference type="ARBA" id="ARBA00015103"/>
    </source>
</evidence>
<dbReference type="GO" id="GO:0009414">
    <property type="term" value="P:response to water deprivation"/>
    <property type="evidence" value="ECO:0007669"/>
    <property type="project" value="EnsemblPlants"/>
</dbReference>
<dbReference type="GO" id="GO:0006970">
    <property type="term" value="P:response to osmotic stress"/>
    <property type="evidence" value="ECO:0007669"/>
    <property type="project" value="EnsemblPlants"/>
</dbReference>
<comment type="cofactor">
    <cofactor evidence="1">
        <name>FAD</name>
        <dbReference type="ChEBI" id="CHEBI:57692"/>
    </cofactor>
</comment>
<dbReference type="GO" id="GO:0009507">
    <property type="term" value="C:chloroplast"/>
    <property type="evidence" value="ECO:0007669"/>
    <property type="project" value="UniProtKB-SubCell"/>
</dbReference>
<evidence type="ECO:0000256" key="3">
    <source>
        <dbReference type="ARBA" id="ARBA00004972"/>
    </source>
</evidence>
<dbReference type="CDD" id="cd22702">
    <property type="entry name" value="FHA_ZEP-like"/>
    <property type="match status" value="1"/>
</dbReference>
<evidence type="ECO:0000256" key="1">
    <source>
        <dbReference type="ARBA" id="ARBA00001974"/>
    </source>
</evidence>
<evidence type="ECO:0000256" key="12">
    <source>
        <dbReference type="ARBA" id="ARBA00022946"/>
    </source>
</evidence>
<dbReference type="PRINTS" id="PR00420">
    <property type="entry name" value="RNGMNOXGNASE"/>
</dbReference>
<evidence type="ECO:0000256" key="4">
    <source>
        <dbReference type="ARBA" id="ARBA00005134"/>
    </source>
</evidence>
<comment type="pathway">
    <text evidence="4 14">Plant hormone biosynthesis; abscisate biosynthesis.</text>
</comment>
<comment type="catalytic activity">
    <reaction evidence="14">
        <text>all-trans-zeaxanthin + 4 reduced [2Fe-2S]-[ferredoxin] + 2 O2 + 4 H(+) = all-trans-violaxanthin + 4 oxidized [2Fe-2S]-[ferredoxin] + 2 H2O</text>
        <dbReference type="Rhea" id="RHEA:32443"/>
        <dbReference type="Rhea" id="RHEA-COMP:10000"/>
        <dbReference type="Rhea" id="RHEA-COMP:10001"/>
        <dbReference type="ChEBI" id="CHEBI:15377"/>
        <dbReference type="ChEBI" id="CHEBI:15378"/>
        <dbReference type="ChEBI" id="CHEBI:15379"/>
        <dbReference type="ChEBI" id="CHEBI:27547"/>
        <dbReference type="ChEBI" id="CHEBI:33737"/>
        <dbReference type="ChEBI" id="CHEBI:33738"/>
        <dbReference type="ChEBI" id="CHEBI:35288"/>
        <dbReference type="EC" id="1.14.15.21"/>
    </reaction>
</comment>
<dbReference type="GO" id="GO:0009688">
    <property type="term" value="P:abscisic acid biosynthetic process"/>
    <property type="evidence" value="ECO:0007669"/>
    <property type="project" value="UniProtKB-UniRule"/>
</dbReference>
<evidence type="ECO:0000256" key="10">
    <source>
        <dbReference type="ARBA" id="ARBA00022827"/>
    </source>
</evidence>
<dbReference type="PROSITE" id="PS50006">
    <property type="entry name" value="FHA_DOMAIN"/>
    <property type="match status" value="1"/>
</dbReference>
<dbReference type="InterPro" id="IPR036188">
    <property type="entry name" value="FAD/NAD-bd_sf"/>
</dbReference>
<sequence>MSSIVYNSMNPSTAILSKSQQFPLLVAKDSSFEFFQFLHQHRCNYFRNQDENRRFNKIKRVKTGLQSVVAKVDDENNSSKATQKKNLRILVAGAGIGGLVFALAAKKKGFEVVVFEKDMSAIRGEGQYRGPIQIQSNALAALEAIDMDVAEEIMNAGCITGDRINGLVDGISGKWYIKFDTFTPAAERGLPVTRVISRMTLQQILVHAVGEDVIMNESNVVNFEDDGNKVTVILENGQRYVGDLLVGADGIWSKVRRNLFGHTEPIYSDYTCYTGIADFVPVDIDTVGYRVFLGHKQYFVSSDVGGGKMQWYAFHKEPPGGVDSSNGKKERLLKIFDGWCDKVMELLLATDEDAILRRDIYDRTPSFSWGRGCMAIEDSYQLALELDKAWEQSIKSGSPMDVVSALKSYESARKLRVAIIHGLARLAAIMASTYKPYLGVGLGPLSFLTKFRIPHPGRVGGRIFIDIGMPLMLSWVLGGNGSKLEGRPLHCRLTDKASDQLQKWFQDDDSLERALNGEWFLFPIGQANPDPVAIFLGRDEKNICTIGSASHPDILGASIIINSPQVSKLHAQISYKDGLFFLTDLQSEHGTWITDNDGRRYRLPPNSPARFHPYDIIEFGSDKAAFRVKVTNQPPFSGKKRETKVLSAV</sequence>
<dbReference type="PANTHER" id="PTHR46496:SF1">
    <property type="entry name" value="ZEAXANTHIN EPOXIDASE, CHLOROPLASTIC"/>
    <property type="match status" value="1"/>
</dbReference>
<evidence type="ECO:0000256" key="14">
    <source>
        <dbReference type="PIRNR" id="PIRNR036989"/>
    </source>
</evidence>
<comment type="subcellular location">
    <subcellularLocation>
        <location evidence="2 14">Plastid</location>
        <location evidence="2 14">Chloroplast</location>
    </subcellularLocation>
</comment>
<name>A0A068U1U9_COFCA</name>
<comment type="pathway">
    <text evidence="3">Hormone biosynthesis.</text>
</comment>
<evidence type="ECO:0000256" key="5">
    <source>
        <dbReference type="ARBA" id="ARBA00012097"/>
    </source>
</evidence>
<keyword evidence="13 14" id="KW-0560">Oxidoreductase</keyword>
<keyword evidence="15" id="KW-0472">Membrane</keyword>
<dbReference type="InterPro" id="IPR000253">
    <property type="entry name" value="FHA_dom"/>
</dbReference>
<comment type="function">
    <text evidence="14">Converts zeaxanthin into antheraxanthin and subsequently violaxanthin.</text>
</comment>
<keyword evidence="15" id="KW-1133">Transmembrane helix</keyword>
<keyword evidence="18" id="KW-1185">Reference proteome</keyword>